<evidence type="ECO:0000256" key="1">
    <source>
        <dbReference type="SAM" id="MobiDB-lite"/>
    </source>
</evidence>
<proteinExistence type="predicted"/>
<protein>
    <submittedName>
        <fullName evidence="2">Nitrogen regulatory protein P-II</fullName>
    </submittedName>
</protein>
<feature type="non-terminal residue" evidence="2">
    <location>
        <position position="1"/>
    </location>
</feature>
<dbReference type="AlphaFoldDB" id="A0A6J4P493"/>
<dbReference type="EMBL" id="CADCUX010000233">
    <property type="protein sequence ID" value="CAA9402243.1"/>
    <property type="molecule type" value="Genomic_DNA"/>
</dbReference>
<organism evidence="2">
    <name type="scientific">uncultured Ramlibacter sp</name>
    <dbReference type="NCBI Taxonomy" id="260755"/>
    <lineage>
        <taxon>Bacteria</taxon>
        <taxon>Pseudomonadati</taxon>
        <taxon>Pseudomonadota</taxon>
        <taxon>Betaproteobacteria</taxon>
        <taxon>Burkholderiales</taxon>
        <taxon>Comamonadaceae</taxon>
        <taxon>Ramlibacter</taxon>
        <taxon>environmental samples</taxon>
    </lineage>
</organism>
<evidence type="ECO:0000313" key="2">
    <source>
        <dbReference type="EMBL" id="CAA9402243.1"/>
    </source>
</evidence>
<feature type="non-terminal residue" evidence="2">
    <location>
        <position position="112"/>
    </location>
</feature>
<name>A0A6J4P493_9BURK</name>
<feature type="compositionally biased region" description="Basic residues" evidence="1">
    <location>
        <begin position="20"/>
        <end position="29"/>
    </location>
</feature>
<feature type="compositionally biased region" description="Basic residues" evidence="1">
    <location>
        <begin position="101"/>
        <end position="112"/>
    </location>
</feature>
<gene>
    <name evidence="2" type="ORF">AVDCRST_MAG51-966</name>
</gene>
<accession>A0A6J4P493</accession>
<feature type="region of interest" description="Disordered" evidence="1">
    <location>
        <begin position="1"/>
        <end position="112"/>
    </location>
</feature>
<sequence>ETDHRHRQAIQARGSPRGPGRVRRHRADRHRGQGLWPAEGPHRAVPGRRVRGGLPAQGEGRGGRQGRRRRALRGPDRQGGPHRQDRRRQDLHHLGGAGGAHPHRRDRRIGCL</sequence>
<reference evidence="2" key="1">
    <citation type="submission" date="2020-02" db="EMBL/GenBank/DDBJ databases">
        <authorList>
            <person name="Meier V. D."/>
        </authorList>
    </citation>
    <scope>NUCLEOTIDE SEQUENCE</scope>
    <source>
        <strain evidence="2">AVDCRST_MAG51</strain>
    </source>
</reference>